<gene>
    <name evidence="2" type="ORF">CWI69_11675</name>
</gene>
<comment type="caution">
    <text evidence="2">The sequence shown here is derived from an EMBL/GenBank/DDBJ whole genome shotgun (WGS) entry which is preliminary data.</text>
</comment>
<name>A0A432XSD4_9GAMM</name>
<accession>A0A432XSD4</accession>
<dbReference type="Proteomes" id="UP000287198">
    <property type="component" value="Unassembled WGS sequence"/>
</dbReference>
<sequence>MEHVEPNSEAIHRETDKKTEWQYFDENSNPVHLSKVVHKDKPLIYIYPFGYSRERGVTKKKVHTVELRGWEKIKNIPTSLRSGSTVKLTVGKLKLLMNFIYQSFPEVEKVIVDKNGSSRFSAKTITFNFQDLERVLKAISKETRTYETRKKTAIANELAKVTQKVSPRTTKLSKGALSHHLSFYSDDVSLSEADVDAVLSLISLTPSLNVSVTENFIQTKDKINVAYLDDVIKKFKELMRVKNDNEKNWQSFFESHGWILANIFPFQVVLKGREAYVGGKTIENKEGRVVDFLYQNGFKDNYALLEIKTHNKTLIRKKPYRAPDTFSAHEDLSGAISQCLDQKSTFLTDMGQKYKALDPKVILVVGQKSNLDENQASCFELLRSNQKNVDIVTFDELLEKIKGLKDVLQT</sequence>
<protein>
    <recommendedName>
        <fullName evidence="1">Shedu protein SduA C-terminal domain-containing protein</fullName>
    </recommendedName>
</protein>
<dbReference type="InterPro" id="IPR025359">
    <property type="entry name" value="SduA_C"/>
</dbReference>
<proteinExistence type="predicted"/>
<dbReference type="RefSeq" id="WP_126764498.1">
    <property type="nucleotide sequence ID" value="NZ_JBHLTZ010000014.1"/>
</dbReference>
<keyword evidence="3" id="KW-1185">Reference proteome</keyword>
<evidence type="ECO:0000313" key="3">
    <source>
        <dbReference type="Proteomes" id="UP000287198"/>
    </source>
</evidence>
<dbReference type="AlphaFoldDB" id="A0A432XSD4"/>
<dbReference type="EMBL" id="PIPW01000004">
    <property type="protein sequence ID" value="RUO51627.1"/>
    <property type="molecule type" value="Genomic_DNA"/>
</dbReference>
<feature type="domain" description="Shedu protein SduA C-terminal" evidence="1">
    <location>
        <begin position="245"/>
        <end position="398"/>
    </location>
</feature>
<reference evidence="3" key="1">
    <citation type="journal article" date="2018" name="Front. Microbiol.">
        <title>Genome-Based Analysis Reveals the Taxonomy and Diversity of the Family Idiomarinaceae.</title>
        <authorList>
            <person name="Liu Y."/>
            <person name="Lai Q."/>
            <person name="Shao Z."/>
        </authorList>
    </citation>
    <scope>NUCLEOTIDE SEQUENCE [LARGE SCALE GENOMIC DNA]</scope>
    <source>
        <strain evidence="3">BH195</strain>
    </source>
</reference>
<evidence type="ECO:0000259" key="1">
    <source>
        <dbReference type="Pfam" id="PF14082"/>
    </source>
</evidence>
<dbReference type="OrthoDB" id="784881at2"/>
<organism evidence="2 3">
    <name type="scientific">Pseudidiomarina halophila</name>
    <dbReference type="NCBI Taxonomy" id="1449799"/>
    <lineage>
        <taxon>Bacteria</taxon>
        <taxon>Pseudomonadati</taxon>
        <taxon>Pseudomonadota</taxon>
        <taxon>Gammaproteobacteria</taxon>
        <taxon>Alteromonadales</taxon>
        <taxon>Idiomarinaceae</taxon>
        <taxon>Pseudidiomarina</taxon>
    </lineage>
</organism>
<dbReference type="Pfam" id="PF14082">
    <property type="entry name" value="SduA_C"/>
    <property type="match status" value="1"/>
</dbReference>
<evidence type="ECO:0000313" key="2">
    <source>
        <dbReference type="EMBL" id="RUO51627.1"/>
    </source>
</evidence>